<dbReference type="Proteomes" id="UP000270342">
    <property type="component" value="Unassembled WGS sequence"/>
</dbReference>
<organism evidence="1 2">
    <name type="scientific">Pararobbsia silviterrae</name>
    <dbReference type="NCBI Taxonomy" id="1792498"/>
    <lineage>
        <taxon>Bacteria</taxon>
        <taxon>Pseudomonadati</taxon>
        <taxon>Pseudomonadota</taxon>
        <taxon>Betaproteobacteria</taxon>
        <taxon>Burkholderiales</taxon>
        <taxon>Burkholderiaceae</taxon>
        <taxon>Pararobbsia</taxon>
    </lineage>
</organism>
<name>A0A494Y4F2_9BURK</name>
<dbReference type="AlphaFoldDB" id="A0A494Y4F2"/>
<evidence type="ECO:0000313" key="1">
    <source>
        <dbReference type="EMBL" id="RKP56363.1"/>
    </source>
</evidence>
<dbReference type="EMBL" id="RBZU01000003">
    <property type="protein sequence ID" value="RKP56363.1"/>
    <property type="molecule type" value="Genomic_DNA"/>
</dbReference>
<keyword evidence="2" id="KW-1185">Reference proteome</keyword>
<sequence>MTTNTPLNCQSVSLSPGIWLVWGNVVFSPASTTTTTSFYAGISTTSATFNTNAGQRIYGTTAAPTANILAAPPLVVPISTTTTVYLVGGSIFATSTQTCGGIINYLRVR</sequence>
<reference evidence="1 2" key="1">
    <citation type="submission" date="2018-10" db="EMBL/GenBank/DDBJ databases">
        <title>Robbsia sp. DHC34, isolated from soil.</title>
        <authorList>
            <person name="Gao Z.-H."/>
            <person name="Qiu L.-H."/>
        </authorList>
    </citation>
    <scope>NUCLEOTIDE SEQUENCE [LARGE SCALE GENOMIC DNA]</scope>
    <source>
        <strain evidence="1 2">DHC34</strain>
    </source>
</reference>
<protein>
    <submittedName>
        <fullName evidence="1">Uncharacterized protein</fullName>
    </submittedName>
</protein>
<gene>
    <name evidence="1" type="ORF">D7S86_08160</name>
</gene>
<proteinExistence type="predicted"/>
<evidence type="ECO:0000313" key="2">
    <source>
        <dbReference type="Proteomes" id="UP000270342"/>
    </source>
</evidence>
<accession>A0A494Y4F2</accession>
<comment type="caution">
    <text evidence="1">The sequence shown here is derived from an EMBL/GenBank/DDBJ whole genome shotgun (WGS) entry which is preliminary data.</text>
</comment>